<protein>
    <submittedName>
        <fullName evidence="1">Uncharacterized protein</fullName>
    </submittedName>
</protein>
<dbReference type="AlphaFoldDB" id="A0A939BXU5"/>
<evidence type="ECO:0000313" key="1">
    <source>
        <dbReference type="EMBL" id="MBM9459658.1"/>
    </source>
</evidence>
<dbReference type="EMBL" id="JAERTX010000005">
    <property type="protein sequence ID" value="MBM9459658.1"/>
    <property type="molecule type" value="Genomic_DNA"/>
</dbReference>
<reference evidence="1" key="1">
    <citation type="submission" date="2021-01" db="EMBL/GenBank/DDBJ databases">
        <title>Novel species in genus Nocardioides.</title>
        <authorList>
            <person name="Zhang G."/>
        </authorList>
    </citation>
    <scope>NUCLEOTIDE SEQUENCE</scope>
    <source>
        <strain evidence="1">Zg-536</strain>
    </source>
</reference>
<sequence length="147" mass="15621">MTMTGDGIDFANFESSASFVTTGMLDRLAEAMIDAFMRRSQPYVVDGSLIGDHCHDVASKLASAPEIGPWLRGVSGGGGSGHYSSFSSLVEVVVALLKNNGTEMRDVAAKCVEVLNDFKGTDDGIRAELDQLASEVEQQTKEDKGVS</sequence>
<accession>A0A939BXU5</accession>
<dbReference type="RefSeq" id="WP_205290966.1">
    <property type="nucleotide sequence ID" value="NZ_CP074406.1"/>
</dbReference>
<dbReference type="Proteomes" id="UP000663791">
    <property type="component" value="Unassembled WGS sequence"/>
</dbReference>
<keyword evidence="2" id="KW-1185">Reference proteome</keyword>
<organism evidence="1 2">
    <name type="scientific">Nocardioides faecalis</name>
    <dbReference type="NCBI Taxonomy" id="2803858"/>
    <lineage>
        <taxon>Bacteria</taxon>
        <taxon>Bacillati</taxon>
        <taxon>Actinomycetota</taxon>
        <taxon>Actinomycetes</taxon>
        <taxon>Propionibacteriales</taxon>
        <taxon>Nocardioidaceae</taxon>
        <taxon>Nocardioides</taxon>
    </lineage>
</organism>
<proteinExistence type="predicted"/>
<gene>
    <name evidence="1" type="ORF">JK386_07065</name>
</gene>
<name>A0A939BXU5_9ACTN</name>
<evidence type="ECO:0000313" key="2">
    <source>
        <dbReference type="Proteomes" id="UP000663791"/>
    </source>
</evidence>
<comment type="caution">
    <text evidence="1">The sequence shown here is derived from an EMBL/GenBank/DDBJ whole genome shotgun (WGS) entry which is preliminary data.</text>
</comment>